<feature type="transmembrane region" description="Helical" evidence="1">
    <location>
        <begin position="176"/>
        <end position="194"/>
    </location>
</feature>
<dbReference type="EMBL" id="ABYI02000034">
    <property type="protein sequence ID" value="EEG72955.1"/>
    <property type="molecule type" value="Genomic_DNA"/>
</dbReference>
<dbReference type="OrthoDB" id="1857583at2"/>
<feature type="transmembrane region" description="Helical" evidence="1">
    <location>
        <begin position="144"/>
        <end position="170"/>
    </location>
</feature>
<evidence type="ECO:0000313" key="3">
    <source>
        <dbReference type="Proteomes" id="UP000004893"/>
    </source>
</evidence>
<keyword evidence="1" id="KW-1133">Transmembrane helix</keyword>
<organism evidence="2 3">
    <name type="scientific">[Clostridium] hylemonae DSM 15053</name>
    <dbReference type="NCBI Taxonomy" id="553973"/>
    <lineage>
        <taxon>Bacteria</taxon>
        <taxon>Bacillati</taxon>
        <taxon>Bacillota</taxon>
        <taxon>Clostridia</taxon>
        <taxon>Lachnospirales</taxon>
        <taxon>Lachnospiraceae</taxon>
    </lineage>
</organism>
<reference evidence="2" key="1">
    <citation type="submission" date="2009-02" db="EMBL/GenBank/DDBJ databases">
        <authorList>
            <person name="Fulton L."/>
            <person name="Clifton S."/>
            <person name="Fulton B."/>
            <person name="Xu J."/>
            <person name="Minx P."/>
            <person name="Pepin K.H."/>
            <person name="Johnson M."/>
            <person name="Bhonagiri V."/>
            <person name="Nash W.E."/>
            <person name="Mardis E.R."/>
            <person name="Wilson R.K."/>
        </authorList>
    </citation>
    <scope>NUCLEOTIDE SEQUENCE [LARGE SCALE GENOMIC DNA]</scope>
    <source>
        <strain evidence="2">DSM 15053</strain>
    </source>
</reference>
<proteinExistence type="predicted"/>
<keyword evidence="3" id="KW-1185">Reference proteome</keyword>
<sequence>MRRKRSVEITGCLDEAGQTHYDTCELFLKFAIAIYIVRMIAGVVNIVYAGLQPDVAITEKGGYWVFDLLVGTSRISPDYLPAGTQIIDNRVLTIGFLLTAMAVNFTPMLFVMNYIRNILRTIDNSHSPFVPEVVSNIRKAGRTLILIGVFSKLILKIMLQLLACHSLYSFGIPDDLQLSWIFAGVIVLLVSDIFRRGCELQQFSDETL</sequence>
<keyword evidence="1" id="KW-0812">Transmembrane</keyword>
<dbReference type="eggNOG" id="ENOG503241G">
    <property type="taxonomic scope" value="Bacteria"/>
</dbReference>
<dbReference type="Proteomes" id="UP000004893">
    <property type="component" value="Unassembled WGS sequence"/>
</dbReference>
<evidence type="ECO:0008006" key="4">
    <source>
        <dbReference type="Google" id="ProtNLM"/>
    </source>
</evidence>
<reference evidence="2" key="2">
    <citation type="submission" date="2013-06" db="EMBL/GenBank/DDBJ databases">
        <title>Draft genome sequence of Clostridium hylemonae (DSM 15053).</title>
        <authorList>
            <person name="Sudarsanam P."/>
            <person name="Ley R."/>
            <person name="Guruge J."/>
            <person name="Turnbaugh P.J."/>
            <person name="Mahowald M."/>
            <person name="Liep D."/>
            <person name="Gordon J."/>
        </authorList>
    </citation>
    <scope>NUCLEOTIDE SEQUENCE</scope>
    <source>
        <strain evidence="2">DSM 15053</strain>
    </source>
</reference>
<feature type="transmembrane region" description="Helical" evidence="1">
    <location>
        <begin position="91"/>
        <end position="115"/>
    </location>
</feature>
<name>C0C4G2_9FIRM</name>
<keyword evidence="1" id="KW-0472">Membrane</keyword>
<feature type="transmembrane region" description="Helical" evidence="1">
    <location>
        <begin position="26"/>
        <end position="51"/>
    </location>
</feature>
<evidence type="ECO:0000256" key="1">
    <source>
        <dbReference type="SAM" id="Phobius"/>
    </source>
</evidence>
<accession>C0C4G2</accession>
<dbReference type="AlphaFoldDB" id="C0C4G2"/>
<evidence type="ECO:0000313" key="2">
    <source>
        <dbReference type="EMBL" id="EEG72955.1"/>
    </source>
</evidence>
<dbReference type="RefSeq" id="WP_006444334.1">
    <property type="nucleotide sequence ID" value="NZ_CP036524.1"/>
</dbReference>
<comment type="caution">
    <text evidence="2">The sequence shown here is derived from an EMBL/GenBank/DDBJ whole genome shotgun (WGS) entry which is preliminary data.</text>
</comment>
<gene>
    <name evidence="2" type="ORF">CLOHYLEM_06978</name>
</gene>
<dbReference type="HOGENOM" id="CLU_114020_0_0_9"/>
<dbReference type="STRING" id="553973.CLOHYLEM_06978"/>
<protein>
    <recommendedName>
        <fullName evidence="4">DUF2975 domain-containing protein</fullName>
    </recommendedName>
</protein>